<dbReference type="InterPro" id="IPR010091">
    <property type="entry name" value="Thiazolinyl_imide_reductase"/>
</dbReference>
<dbReference type="AlphaFoldDB" id="A0A315ZX07"/>
<dbReference type="SUPFAM" id="SSF51735">
    <property type="entry name" value="NAD(P)-binding Rossmann-fold domains"/>
    <property type="match status" value="1"/>
</dbReference>
<dbReference type="NCBIfam" id="TIGR01761">
    <property type="entry name" value="thiaz-red"/>
    <property type="match status" value="1"/>
</dbReference>
<feature type="domain" description="Gfo/Idh/MocA-like oxidoreductase N-terminal" evidence="1">
    <location>
        <begin position="5"/>
        <end position="122"/>
    </location>
</feature>
<accession>A0A315ZX07</accession>
<proteinExistence type="predicted"/>
<dbReference type="Gene3D" id="3.40.50.720">
    <property type="entry name" value="NAD(P)-binding Rossmann-like Domain"/>
    <property type="match status" value="1"/>
</dbReference>
<organism evidence="2 3">
    <name type="scientific">Faecalicatena contorta</name>
    <dbReference type="NCBI Taxonomy" id="39482"/>
    <lineage>
        <taxon>Bacteria</taxon>
        <taxon>Bacillati</taxon>
        <taxon>Bacillota</taxon>
        <taxon>Clostridia</taxon>
        <taxon>Lachnospirales</taxon>
        <taxon>Lachnospiraceae</taxon>
        <taxon>Faecalicatena</taxon>
    </lineage>
</organism>
<dbReference type="Pfam" id="PF01408">
    <property type="entry name" value="GFO_IDH_MocA"/>
    <property type="match status" value="1"/>
</dbReference>
<dbReference type="Proteomes" id="UP000254051">
    <property type="component" value="Unassembled WGS sequence"/>
</dbReference>
<dbReference type="EMBL" id="UHJJ01000007">
    <property type="protein sequence ID" value="SUQ14652.1"/>
    <property type="molecule type" value="Genomic_DNA"/>
</dbReference>
<evidence type="ECO:0000313" key="2">
    <source>
        <dbReference type="EMBL" id="SUQ14652.1"/>
    </source>
</evidence>
<dbReference type="InterPro" id="IPR000683">
    <property type="entry name" value="Gfo/Idh/MocA-like_OxRdtase_N"/>
</dbReference>
<dbReference type="GO" id="GO:0000166">
    <property type="term" value="F:nucleotide binding"/>
    <property type="evidence" value="ECO:0007669"/>
    <property type="project" value="InterPro"/>
</dbReference>
<dbReference type="PANTHER" id="PTHR43377">
    <property type="entry name" value="BILIVERDIN REDUCTASE A"/>
    <property type="match status" value="1"/>
</dbReference>
<keyword evidence="3" id="KW-1185">Reference proteome</keyword>
<name>A0A315ZX07_9FIRM</name>
<sequence>MGKKIRVLLCGTVFGQIYLKGVLANEDFQLAGILSNGSGQSRKIAGQYQVPIYKDVDEITNQDFDLAFVVIRSGIVGGAGNEIAQKLLNKQISVVQEQPVHSEEAVENYKIAMKNNVFYKVNTFYSYLPSSRIFHSKICELKAKSEIYSIDGACSLPVLLPFIDQVGSTLGGISPYILDYEHCFKTDIQNYVCGTIKGIDFMFRIQSHMNSDNIKKYAYMLNEINVMTGMGNLKLTEVNGQVVWVSKPYVVEEYLRQECKDEIRNVNGTEILYDAGGKKYSELYHSIWPEAVNNFLTANKELIIKKKCDAADMQYYIALCRLWKDISDFISR</sequence>
<evidence type="ECO:0000313" key="3">
    <source>
        <dbReference type="Proteomes" id="UP000254051"/>
    </source>
</evidence>
<evidence type="ECO:0000259" key="1">
    <source>
        <dbReference type="Pfam" id="PF01408"/>
    </source>
</evidence>
<dbReference type="PANTHER" id="PTHR43377:SF1">
    <property type="entry name" value="BILIVERDIN REDUCTASE A"/>
    <property type="match status" value="1"/>
</dbReference>
<protein>
    <submittedName>
        <fullName evidence="2">Thiazolinyl imide reductase</fullName>
    </submittedName>
</protein>
<gene>
    <name evidence="2" type="ORF">SAMN05216529_107106</name>
</gene>
<dbReference type="RefSeq" id="WP_181392831.1">
    <property type="nucleotide sequence ID" value="NZ_QGDS01000007.1"/>
</dbReference>
<dbReference type="InterPro" id="IPR051450">
    <property type="entry name" value="Gfo/Idh/MocA_Oxidoreductases"/>
</dbReference>
<reference evidence="3" key="1">
    <citation type="submission" date="2017-07" db="EMBL/GenBank/DDBJ databases">
        <authorList>
            <person name="Varghese N."/>
            <person name="Submissions S."/>
        </authorList>
    </citation>
    <scope>NUCLEOTIDE SEQUENCE [LARGE SCALE GENOMIC DNA]</scope>
    <source>
        <strain evidence="3">NLAE-zl-C134</strain>
    </source>
</reference>
<dbReference type="InterPro" id="IPR036291">
    <property type="entry name" value="NAD(P)-bd_dom_sf"/>
</dbReference>